<dbReference type="EMBL" id="JAFJMO010000002">
    <property type="protein sequence ID" value="KAJ8284666.1"/>
    <property type="molecule type" value="Genomic_DNA"/>
</dbReference>
<evidence type="ECO:0000256" key="3">
    <source>
        <dbReference type="ARBA" id="ARBA00022862"/>
    </source>
</evidence>
<comment type="caution">
    <text evidence="9">The sequence shown here is derived from an EMBL/GenBank/DDBJ whole genome shotgun (WGS) entry which is preliminary data.</text>
</comment>
<dbReference type="Proteomes" id="UP001152803">
    <property type="component" value="Unassembled WGS sequence"/>
</dbReference>
<dbReference type="GO" id="GO:0005737">
    <property type="term" value="C:cytoplasm"/>
    <property type="evidence" value="ECO:0007669"/>
    <property type="project" value="UniProtKB-SubCell"/>
</dbReference>
<evidence type="ECO:0000256" key="6">
    <source>
        <dbReference type="ARBA" id="ARBA00023849"/>
    </source>
</evidence>
<evidence type="ECO:0000256" key="4">
    <source>
        <dbReference type="ARBA" id="ARBA00023284"/>
    </source>
</evidence>
<accession>A0A9Q1DZD7</accession>
<keyword evidence="2" id="KW-0963">Cytoplasm</keyword>
<keyword evidence="4" id="KW-0676">Redox-active center</keyword>
<dbReference type="GO" id="GO:0016209">
    <property type="term" value="F:antioxidant activity"/>
    <property type="evidence" value="ECO:0007669"/>
    <property type="project" value="UniProtKB-KW"/>
</dbReference>
<name>A0A9Q1DZD7_CONCO</name>
<dbReference type="AlphaFoldDB" id="A0A9Q1DZD7"/>
<evidence type="ECO:0000313" key="10">
    <source>
        <dbReference type="Proteomes" id="UP001152803"/>
    </source>
</evidence>
<proteinExistence type="inferred from homology"/>
<dbReference type="InterPro" id="IPR032801">
    <property type="entry name" value="PXL2A/B/C"/>
</dbReference>
<dbReference type="OrthoDB" id="40334at2759"/>
<dbReference type="Pfam" id="PF13911">
    <property type="entry name" value="AhpC-TSA_2"/>
    <property type="match status" value="1"/>
</dbReference>
<protein>
    <recommendedName>
        <fullName evidence="6">Peroxiredoxin-like 2A</fullName>
    </recommendedName>
    <alternativeName>
        <fullName evidence="8">Peroxiredoxin-like 2 activated in M-CSF stimulated monocytes</fullName>
    </alternativeName>
    <alternativeName>
        <fullName evidence="7">Redox-regulatory protein FAM213A</fullName>
    </alternativeName>
</protein>
<evidence type="ECO:0000256" key="1">
    <source>
        <dbReference type="ARBA" id="ARBA00004496"/>
    </source>
</evidence>
<organism evidence="9 10">
    <name type="scientific">Conger conger</name>
    <name type="common">Conger eel</name>
    <name type="synonym">Muraena conger</name>
    <dbReference type="NCBI Taxonomy" id="82655"/>
    <lineage>
        <taxon>Eukaryota</taxon>
        <taxon>Metazoa</taxon>
        <taxon>Chordata</taxon>
        <taxon>Craniata</taxon>
        <taxon>Vertebrata</taxon>
        <taxon>Euteleostomi</taxon>
        <taxon>Actinopterygii</taxon>
        <taxon>Neopterygii</taxon>
        <taxon>Teleostei</taxon>
        <taxon>Anguilliformes</taxon>
        <taxon>Congridae</taxon>
        <taxon>Conger</taxon>
    </lineage>
</organism>
<keyword evidence="3" id="KW-0049">Antioxidant</keyword>
<evidence type="ECO:0000256" key="8">
    <source>
        <dbReference type="ARBA" id="ARBA00032129"/>
    </source>
</evidence>
<evidence type="ECO:0000313" key="9">
    <source>
        <dbReference type="EMBL" id="KAJ8284666.1"/>
    </source>
</evidence>
<gene>
    <name evidence="9" type="ORF">COCON_G00035160</name>
</gene>
<evidence type="ECO:0000256" key="5">
    <source>
        <dbReference type="ARBA" id="ARBA00023787"/>
    </source>
</evidence>
<keyword evidence="10" id="KW-1185">Reference proteome</keyword>
<evidence type="ECO:0000256" key="2">
    <source>
        <dbReference type="ARBA" id="ARBA00022490"/>
    </source>
</evidence>
<sequence>MANLLVLGVTIRLMSPAVLEREILTMGILTRGLGSVFGFVEGILRGFTDLFLTKPLPASLPCLQDADLKTLDGEERTFKAKELWQESGAVIMAEAAELSSLKPQLDTLGVPLYAVVKEAISTEVQDFRPYFAGEIFLDLKKRFYGPRERKMGLSAFIRLGVWKSGLRAFRNGFAGNVHGEGFVLGAVYVIGADQQGIVLEHREMEFGDKVNILEVLRAVRSLPVEMVEK</sequence>
<reference evidence="9" key="1">
    <citation type="journal article" date="2023" name="Science">
        <title>Genome structures resolve the early diversification of teleost fishes.</title>
        <authorList>
            <person name="Parey E."/>
            <person name="Louis A."/>
            <person name="Montfort J."/>
            <person name="Bouchez O."/>
            <person name="Roques C."/>
            <person name="Iampietro C."/>
            <person name="Lluch J."/>
            <person name="Castinel A."/>
            <person name="Donnadieu C."/>
            <person name="Desvignes T."/>
            <person name="Floi Bucao C."/>
            <person name="Jouanno E."/>
            <person name="Wen M."/>
            <person name="Mejri S."/>
            <person name="Dirks R."/>
            <person name="Jansen H."/>
            <person name="Henkel C."/>
            <person name="Chen W.J."/>
            <person name="Zahm M."/>
            <person name="Cabau C."/>
            <person name="Klopp C."/>
            <person name="Thompson A.W."/>
            <person name="Robinson-Rechavi M."/>
            <person name="Braasch I."/>
            <person name="Lecointre G."/>
            <person name="Bobe J."/>
            <person name="Postlethwait J.H."/>
            <person name="Berthelot C."/>
            <person name="Roest Crollius H."/>
            <person name="Guiguen Y."/>
        </authorList>
    </citation>
    <scope>NUCLEOTIDE SEQUENCE</scope>
    <source>
        <strain evidence="9">Concon-B</strain>
    </source>
</reference>
<dbReference type="PANTHER" id="PTHR28630:SF31">
    <property type="entry name" value="PEROXIREDOXIN-LIKE 2A"/>
    <property type="match status" value="1"/>
</dbReference>
<comment type="subcellular location">
    <subcellularLocation>
        <location evidence="1">Cytoplasm</location>
    </subcellularLocation>
</comment>
<dbReference type="PANTHER" id="PTHR28630">
    <property type="match status" value="1"/>
</dbReference>
<comment type="similarity">
    <text evidence="5">Belongs to the peroxiredoxin-like PRXL2 family. PRXL2A subfamily.</text>
</comment>
<evidence type="ECO:0000256" key="7">
    <source>
        <dbReference type="ARBA" id="ARBA00032058"/>
    </source>
</evidence>